<keyword evidence="3" id="KW-1185">Reference proteome</keyword>
<dbReference type="Pfam" id="PF01575">
    <property type="entry name" value="MaoC_dehydratas"/>
    <property type="match status" value="1"/>
</dbReference>
<dbReference type="GO" id="GO:0006633">
    <property type="term" value="P:fatty acid biosynthetic process"/>
    <property type="evidence" value="ECO:0007669"/>
    <property type="project" value="TreeGrafter"/>
</dbReference>
<comment type="caution">
    <text evidence="2">The sequence shown here is derived from an EMBL/GenBank/DDBJ whole genome shotgun (WGS) entry which is preliminary data.</text>
</comment>
<dbReference type="PANTHER" id="PTHR43437:SF3">
    <property type="entry name" value="HYDROXYACYL-THIOESTER DEHYDRATASE TYPE 2, MITOCHONDRIAL"/>
    <property type="match status" value="1"/>
</dbReference>
<gene>
    <name evidence="2" type="ORF">CLV42_11293</name>
</gene>
<name>A0A2P8FVX8_9BACT</name>
<organism evidence="2 3">
    <name type="scientific">Chitinophaga ginsengisoli</name>
    <dbReference type="NCBI Taxonomy" id="363837"/>
    <lineage>
        <taxon>Bacteria</taxon>
        <taxon>Pseudomonadati</taxon>
        <taxon>Bacteroidota</taxon>
        <taxon>Chitinophagia</taxon>
        <taxon>Chitinophagales</taxon>
        <taxon>Chitinophagaceae</taxon>
        <taxon>Chitinophaga</taxon>
    </lineage>
</organism>
<dbReference type="OrthoDB" id="9801625at2"/>
<dbReference type="SUPFAM" id="SSF54637">
    <property type="entry name" value="Thioesterase/thiol ester dehydrase-isomerase"/>
    <property type="match status" value="1"/>
</dbReference>
<sequence>MQVGDKYQHEFEVSSEIYNGFLGIFNDRNPLHTEKSFANAKGFKDVVMHGNILNGFVSYFVGELLPTKDVMIIQQEIKFHSPVFLADTLSFSATQSAIFESVNAVEFKFEFINKTDNRKVAKGKLLIGLI</sequence>
<dbReference type="GO" id="GO:0019171">
    <property type="term" value="F:(3R)-hydroxyacyl-[acyl-carrier-protein] dehydratase activity"/>
    <property type="evidence" value="ECO:0007669"/>
    <property type="project" value="TreeGrafter"/>
</dbReference>
<feature type="domain" description="MaoC-like" evidence="1">
    <location>
        <begin position="10"/>
        <end position="97"/>
    </location>
</feature>
<evidence type="ECO:0000259" key="1">
    <source>
        <dbReference type="Pfam" id="PF01575"/>
    </source>
</evidence>
<dbReference type="Proteomes" id="UP000240978">
    <property type="component" value="Unassembled WGS sequence"/>
</dbReference>
<reference evidence="2 3" key="1">
    <citation type="submission" date="2018-03" db="EMBL/GenBank/DDBJ databases">
        <title>Genomic Encyclopedia of Archaeal and Bacterial Type Strains, Phase II (KMG-II): from individual species to whole genera.</title>
        <authorList>
            <person name="Goeker M."/>
        </authorList>
    </citation>
    <scope>NUCLEOTIDE SEQUENCE [LARGE SCALE GENOMIC DNA]</scope>
    <source>
        <strain evidence="2 3">DSM 18107</strain>
    </source>
</reference>
<accession>A0A2P8FVX8</accession>
<protein>
    <submittedName>
        <fullName evidence="2">MaoC dehydratase-like protein</fullName>
    </submittedName>
</protein>
<dbReference type="AlphaFoldDB" id="A0A2P8FVX8"/>
<evidence type="ECO:0000313" key="2">
    <source>
        <dbReference type="EMBL" id="PSL25888.1"/>
    </source>
</evidence>
<dbReference type="EMBL" id="PYGK01000012">
    <property type="protein sequence ID" value="PSL25888.1"/>
    <property type="molecule type" value="Genomic_DNA"/>
</dbReference>
<evidence type="ECO:0000313" key="3">
    <source>
        <dbReference type="Proteomes" id="UP000240978"/>
    </source>
</evidence>
<dbReference type="InterPro" id="IPR050965">
    <property type="entry name" value="UPF0336/Enoyl-CoA_hydratase"/>
</dbReference>
<dbReference type="InterPro" id="IPR002539">
    <property type="entry name" value="MaoC-like_dom"/>
</dbReference>
<dbReference type="Gene3D" id="3.10.129.10">
    <property type="entry name" value="Hotdog Thioesterase"/>
    <property type="match status" value="1"/>
</dbReference>
<dbReference type="InterPro" id="IPR029069">
    <property type="entry name" value="HotDog_dom_sf"/>
</dbReference>
<dbReference type="RefSeq" id="WP_106604512.1">
    <property type="nucleotide sequence ID" value="NZ_PYGK01000012.1"/>
</dbReference>
<dbReference type="PANTHER" id="PTHR43437">
    <property type="entry name" value="HYDROXYACYL-THIOESTER DEHYDRATASE TYPE 2, MITOCHONDRIAL-RELATED"/>
    <property type="match status" value="1"/>
</dbReference>
<proteinExistence type="predicted"/>